<keyword evidence="2" id="KW-1185">Reference proteome</keyword>
<protein>
    <recommendedName>
        <fullName evidence="3">DUF3050 domain-containing protein</fullName>
    </recommendedName>
</protein>
<dbReference type="InterPro" id="IPR024423">
    <property type="entry name" value="DUF3050"/>
</dbReference>
<name>A0A517SDG8_9PLAN</name>
<dbReference type="OrthoDB" id="9791270at2"/>
<sequence length="253" mass="27917">MHSWDHLNNSLQPLRQRLLEHSVYGKIRDVAAVRTFMEHHVYAVWDFMSLLKALQQRLCCVTIPWLPPSNPFAARLINEIVLAEETDVARDGAPASHFDLYLDSMREAGADVGPILGLCEFLRTGQPLSDALTRCGAPPAAKDFVEQTFQILQTGQLPAIAAAFTCGREDLLPGLFSRIIQQLNGGMNGSFDSFVYYLDRHVALDGDEHGPQARKLMIQLCGDQPDAWAQAESAAIASLESRLALWNAMSAGI</sequence>
<dbReference type="SUPFAM" id="SSF48613">
    <property type="entry name" value="Heme oxygenase-like"/>
    <property type="match status" value="1"/>
</dbReference>
<dbReference type="InParanoid" id="A0A517SDG8"/>
<dbReference type="KEGG" id="ccos:Pan44_21880"/>
<dbReference type="RefSeq" id="WP_145029969.1">
    <property type="nucleotide sequence ID" value="NZ_CP036271.1"/>
</dbReference>
<evidence type="ECO:0000313" key="1">
    <source>
        <dbReference type="EMBL" id="QDT54161.1"/>
    </source>
</evidence>
<dbReference type="InterPro" id="IPR016084">
    <property type="entry name" value="Haem_Oase-like_multi-hlx"/>
</dbReference>
<dbReference type="AlphaFoldDB" id="A0A517SDG8"/>
<dbReference type="Gene3D" id="1.20.910.10">
    <property type="entry name" value="Heme oxygenase-like"/>
    <property type="match status" value="1"/>
</dbReference>
<dbReference type="Pfam" id="PF11251">
    <property type="entry name" value="DUF3050"/>
    <property type="match status" value="1"/>
</dbReference>
<organism evidence="1 2">
    <name type="scientific">Caulifigura coniformis</name>
    <dbReference type="NCBI Taxonomy" id="2527983"/>
    <lineage>
        <taxon>Bacteria</taxon>
        <taxon>Pseudomonadati</taxon>
        <taxon>Planctomycetota</taxon>
        <taxon>Planctomycetia</taxon>
        <taxon>Planctomycetales</taxon>
        <taxon>Planctomycetaceae</taxon>
        <taxon>Caulifigura</taxon>
    </lineage>
</organism>
<reference evidence="1 2" key="1">
    <citation type="submission" date="2019-02" db="EMBL/GenBank/DDBJ databases">
        <title>Deep-cultivation of Planctomycetes and their phenomic and genomic characterization uncovers novel biology.</title>
        <authorList>
            <person name="Wiegand S."/>
            <person name="Jogler M."/>
            <person name="Boedeker C."/>
            <person name="Pinto D."/>
            <person name="Vollmers J."/>
            <person name="Rivas-Marin E."/>
            <person name="Kohn T."/>
            <person name="Peeters S.H."/>
            <person name="Heuer A."/>
            <person name="Rast P."/>
            <person name="Oberbeckmann S."/>
            <person name="Bunk B."/>
            <person name="Jeske O."/>
            <person name="Meyerdierks A."/>
            <person name="Storesund J.E."/>
            <person name="Kallscheuer N."/>
            <person name="Luecker S."/>
            <person name="Lage O.M."/>
            <person name="Pohl T."/>
            <person name="Merkel B.J."/>
            <person name="Hornburger P."/>
            <person name="Mueller R.-W."/>
            <person name="Bruemmer F."/>
            <person name="Labrenz M."/>
            <person name="Spormann A.M."/>
            <person name="Op den Camp H."/>
            <person name="Overmann J."/>
            <person name="Amann R."/>
            <person name="Jetten M.S.M."/>
            <person name="Mascher T."/>
            <person name="Medema M.H."/>
            <person name="Devos D.P."/>
            <person name="Kaster A.-K."/>
            <person name="Ovreas L."/>
            <person name="Rohde M."/>
            <person name="Galperin M.Y."/>
            <person name="Jogler C."/>
        </authorList>
    </citation>
    <scope>NUCLEOTIDE SEQUENCE [LARGE SCALE GENOMIC DNA]</scope>
    <source>
        <strain evidence="1 2">Pan44</strain>
    </source>
</reference>
<accession>A0A517SDG8</accession>
<proteinExistence type="predicted"/>
<evidence type="ECO:0000313" key="2">
    <source>
        <dbReference type="Proteomes" id="UP000315700"/>
    </source>
</evidence>
<dbReference type="Proteomes" id="UP000315700">
    <property type="component" value="Chromosome"/>
</dbReference>
<evidence type="ECO:0008006" key="3">
    <source>
        <dbReference type="Google" id="ProtNLM"/>
    </source>
</evidence>
<gene>
    <name evidence="1" type="ORF">Pan44_21880</name>
</gene>
<dbReference type="EMBL" id="CP036271">
    <property type="protein sequence ID" value="QDT54161.1"/>
    <property type="molecule type" value="Genomic_DNA"/>
</dbReference>